<dbReference type="GO" id="GO:0004803">
    <property type="term" value="F:transposase activity"/>
    <property type="evidence" value="ECO:0007669"/>
    <property type="project" value="InterPro"/>
</dbReference>
<evidence type="ECO:0000313" key="4">
    <source>
        <dbReference type="EMBL" id="BCB88668.1"/>
    </source>
</evidence>
<protein>
    <submittedName>
        <fullName evidence="4">Uncharacterized protein</fullName>
    </submittedName>
</protein>
<evidence type="ECO:0000313" key="5">
    <source>
        <dbReference type="Proteomes" id="UP000503011"/>
    </source>
</evidence>
<dbReference type="AlphaFoldDB" id="A0A6F8YRW1"/>
<dbReference type="InterPro" id="IPR002559">
    <property type="entry name" value="Transposase_11"/>
</dbReference>
<dbReference type="GO" id="GO:0003677">
    <property type="term" value="F:DNA binding"/>
    <property type="evidence" value="ECO:0007669"/>
    <property type="project" value="InterPro"/>
</dbReference>
<accession>A0A6F8YRW1</accession>
<dbReference type="Pfam" id="PF13340">
    <property type="entry name" value="DUF4096"/>
    <property type="match status" value="1"/>
</dbReference>
<evidence type="ECO:0000256" key="1">
    <source>
        <dbReference type="SAM" id="MobiDB-lite"/>
    </source>
</evidence>
<dbReference type="Proteomes" id="UP000503011">
    <property type="component" value="Chromosome"/>
</dbReference>
<dbReference type="KEGG" id="psuu:Psuf_059810"/>
<feature type="domain" description="Transposase IS4-like" evidence="2">
    <location>
        <begin position="84"/>
        <end position="240"/>
    </location>
</feature>
<name>A0A6F8YRW1_9ACTN</name>
<feature type="domain" description="Insertion element IS402-like" evidence="3">
    <location>
        <begin position="2"/>
        <end position="67"/>
    </location>
</feature>
<feature type="region of interest" description="Disordered" evidence="1">
    <location>
        <begin position="281"/>
        <end position="304"/>
    </location>
</feature>
<sequence>MLAPHVPAGTGRGRPIIYPRRDVVDAIRYLDRTGCQWDALPVDFPHHKLVYHYFTTWTRDGTLNRIHNSLREQVRTQVEGRNHQPTAAVVDSQSLRGAETVGRASRGYDAGKKINGRKRHIAVDTCGLLLVVLVTGANVQDRDAAQPLLWALRACFPTISLVWADSGYAGKLVDWAAAYLALTVQVVAKLAGQTTFVVLPRRWCVERTFSWINRCRRTVRDYERRPDHHAAMVQWAMIIIMTRRLARHQPPETLIYQGLRNTGTPTQPGSRQEIQVLSAGGTFRGGVGTSGPALGESGERPATVGEQGRLRVVHKGEIGLHVPAGGRQQQTDHRVGGLPPQAVQVAQLAQQVAALVGQHGPYGLRLAGTRTGGDLQEEVVPEPAGARTRLSEPPAQLGAPGVGDLVDDAVGLDRLGLAFGHGQAIAA</sequence>
<dbReference type="NCBIfam" id="NF033580">
    <property type="entry name" value="transpos_IS5_3"/>
    <property type="match status" value="1"/>
</dbReference>
<keyword evidence="5" id="KW-1185">Reference proteome</keyword>
<gene>
    <name evidence="4" type="ORF">Psuf_059810</name>
</gene>
<organism evidence="4 5">
    <name type="scientific">Phytohabitans suffuscus</name>
    <dbReference type="NCBI Taxonomy" id="624315"/>
    <lineage>
        <taxon>Bacteria</taxon>
        <taxon>Bacillati</taxon>
        <taxon>Actinomycetota</taxon>
        <taxon>Actinomycetes</taxon>
        <taxon>Micromonosporales</taxon>
        <taxon>Micromonosporaceae</taxon>
    </lineage>
</organism>
<dbReference type="GO" id="GO:0006313">
    <property type="term" value="P:DNA transposition"/>
    <property type="evidence" value="ECO:0007669"/>
    <property type="project" value="InterPro"/>
</dbReference>
<reference evidence="4 5" key="1">
    <citation type="submission" date="2020-03" db="EMBL/GenBank/DDBJ databases">
        <title>Whole genome shotgun sequence of Phytohabitans suffuscus NBRC 105367.</title>
        <authorList>
            <person name="Komaki H."/>
            <person name="Tamura T."/>
        </authorList>
    </citation>
    <scope>NUCLEOTIDE SEQUENCE [LARGE SCALE GENOMIC DNA]</scope>
    <source>
        <strain evidence="4 5">NBRC 105367</strain>
    </source>
</reference>
<dbReference type="PANTHER" id="PTHR30007">
    <property type="entry name" value="PHP DOMAIN PROTEIN"/>
    <property type="match status" value="1"/>
</dbReference>
<evidence type="ECO:0000259" key="3">
    <source>
        <dbReference type="Pfam" id="PF13340"/>
    </source>
</evidence>
<evidence type="ECO:0000259" key="2">
    <source>
        <dbReference type="Pfam" id="PF01609"/>
    </source>
</evidence>
<dbReference type="PANTHER" id="PTHR30007:SF0">
    <property type="entry name" value="TRANSPOSASE"/>
    <property type="match status" value="1"/>
</dbReference>
<proteinExistence type="predicted"/>
<dbReference type="EMBL" id="AP022871">
    <property type="protein sequence ID" value="BCB88668.1"/>
    <property type="molecule type" value="Genomic_DNA"/>
</dbReference>
<dbReference type="InterPro" id="IPR025161">
    <property type="entry name" value="IS402-like_dom"/>
</dbReference>
<reference evidence="4 5" key="2">
    <citation type="submission" date="2020-03" db="EMBL/GenBank/DDBJ databases">
        <authorList>
            <person name="Ichikawa N."/>
            <person name="Kimura A."/>
            <person name="Kitahashi Y."/>
            <person name="Uohara A."/>
        </authorList>
    </citation>
    <scope>NUCLEOTIDE SEQUENCE [LARGE SCALE GENOMIC DNA]</scope>
    <source>
        <strain evidence="4 5">NBRC 105367</strain>
    </source>
</reference>
<dbReference type="Pfam" id="PF01609">
    <property type="entry name" value="DDE_Tnp_1"/>
    <property type="match status" value="1"/>
</dbReference>